<evidence type="ECO:0000256" key="1">
    <source>
        <dbReference type="SAM" id="MobiDB-lite"/>
    </source>
</evidence>
<dbReference type="STRING" id="675635.Psed_6271"/>
<protein>
    <recommendedName>
        <fullName evidence="5">DUF2267 domain-containing protein</fullName>
    </recommendedName>
</protein>
<keyword evidence="4" id="KW-1185">Reference proteome</keyword>
<keyword evidence="2" id="KW-0812">Transmembrane</keyword>
<reference evidence="3 4" key="1">
    <citation type="journal article" date="2011" name="J. Bacteriol.">
        <title>Genome sequence of the 1,4-dioxane-degrading Pseudonocardia dioxanivorans strain CB1190.</title>
        <authorList>
            <person name="Sales C.M."/>
            <person name="Mahendra S."/>
            <person name="Grostern A."/>
            <person name="Parales R.E."/>
            <person name="Goodwin L.A."/>
            <person name="Woyke T."/>
            <person name="Nolan M."/>
            <person name="Lapidus A."/>
            <person name="Chertkov O."/>
            <person name="Ovchinnikova G."/>
            <person name="Sczyrba A."/>
            <person name="Alvarez-Cohen L."/>
        </authorList>
    </citation>
    <scope>NUCLEOTIDE SEQUENCE [LARGE SCALE GENOMIC DNA]</scope>
    <source>
        <strain evidence="4">ATCC 55486 / DSM 44775 / JCM 13855 / CB1190</strain>
    </source>
</reference>
<evidence type="ECO:0008006" key="5">
    <source>
        <dbReference type="Google" id="ProtNLM"/>
    </source>
</evidence>
<dbReference type="KEGG" id="pdx:Psed_6271"/>
<feature type="transmembrane region" description="Helical" evidence="2">
    <location>
        <begin position="237"/>
        <end position="257"/>
    </location>
</feature>
<keyword evidence="2" id="KW-0472">Membrane</keyword>
<evidence type="ECO:0000313" key="4">
    <source>
        <dbReference type="Proteomes" id="UP000007809"/>
    </source>
</evidence>
<evidence type="ECO:0000256" key="2">
    <source>
        <dbReference type="SAM" id="Phobius"/>
    </source>
</evidence>
<organism evidence="3 4">
    <name type="scientific">Pseudonocardia dioxanivorans (strain ATCC 55486 / DSM 44775 / JCM 13855 / CB1190)</name>
    <dbReference type="NCBI Taxonomy" id="675635"/>
    <lineage>
        <taxon>Bacteria</taxon>
        <taxon>Bacillati</taxon>
        <taxon>Actinomycetota</taxon>
        <taxon>Actinomycetes</taxon>
        <taxon>Pseudonocardiales</taxon>
        <taxon>Pseudonocardiaceae</taxon>
        <taxon>Pseudonocardia</taxon>
    </lineage>
</organism>
<proteinExistence type="predicted"/>
<name>F4CQ99_PSEUX</name>
<feature type="transmembrane region" description="Helical" evidence="2">
    <location>
        <begin position="278"/>
        <end position="304"/>
    </location>
</feature>
<dbReference type="HOGENOM" id="CLU_041420_1_0_11"/>
<keyword evidence="2" id="KW-1133">Transmembrane helix</keyword>
<feature type="transmembrane region" description="Helical" evidence="2">
    <location>
        <begin position="200"/>
        <end position="225"/>
    </location>
</feature>
<dbReference type="EMBL" id="CP002593">
    <property type="protein sequence ID" value="AEA28372.1"/>
    <property type="molecule type" value="Genomic_DNA"/>
</dbReference>
<feature type="compositionally biased region" description="Basic and acidic residues" evidence="1">
    <location>
        <begin position="357"/>
        <end position="377"/>
    </location>
</feature>
<dbReference type="eggNOG" id="COG5502">
    <property type="taxonomic scope" value="Bacteria"/>
</dbReference>
<dbReference type="Proteomes" id="UP000007809">
    <property type="component" value="Chromosome"/>
</dbReference>
<dbReference type="AlphaFoldDB" id="F4CQ99"/>
<gene>
    <name evidence="3" type="ordered locus">Psed_6271</name>
</gene>
<evidence type="ECO:0000313" key="3">
    <source>
        <dbReference type="EMBL" id="AEA28372.1"/>
    </source>
</evidence>
<accession>F4CQ99</accession>
<sequence length="377" mass="41000">MAAGRTVVVHLVADEGMPSVLAEWLTESLPSALAARVHGGVRWQVCSATTVLRINEDGDIPIVEIAEAHRDGRRRELVVLLTDLPRRAGTHPVASDFSTSGDAALVSVPALGAIRLRHRARSLVAHLVAHLLENDPRPDPETRRHSAQERMTGKLGDLLAPTVHISSKHEGVDMHLGLVGVRGRLRLLAGMVRDNRPWRLVPNLASATAAAAGTAAYGLITSSFWHMADFLSPPRLALISLAALAAMTAWLVAYNHLWDRPSDVGEREKAVLYNLSTLLTVLIGVAIMYALLFGVTLLAAATLIDSAYFGRELHHPVSIVDYVRLVWLTSSVGIVAGALGSSLESEDSVRRATYSAREAERRARAREREERRESSPR</sequence>
<feature type="region of interest" description="Disordered" evidence="1">
    <location>
        <begin position="344"/>
        <end position="377"/>
    </location>
</feature>